<feature type="region of interest" description="Disordered" evidence="2">
    <location>
        <begin position="183"/>
        <end position="213"/>
    </location>
</feature>
<dbReference type="Proteomes" id="UP000199356">
    <property type="component" value="Unassembled WGS sequence"/>
</dbReference>
<proteinExistence type="predicted"/>
<sequence>MAKPTPKALDPRYHAKIAEAVKTIRAEKAEKGLKKTEATTTEVHEKVKGSWRDFGPAFALVMERLRQEEALATQVPEMPEEVADMANRLWQLAYRSSDAAAAEARHAHAAKEQDLRDENVQLTEALVKLEDERDTALEIAEKEKSGHEEALQELAAVKREFEALKQRRRGQAEVMWRLRALHRQAAPDEASTNGSGRPGNRADAHATENLPLA</sequence>
<organism evidence="3 4">
    <name type="scientific">Tranquillimonas alkanivorans</name>
    <dbReference type="NCBI Taxonomy" id="441119"/>
    <lineage>
        <taxon>Bacteria</taxon>
        <taxon>Pseudomonadati</taxon>
        <taxon>Pseudomonadota</taxon>
        <taxon>Alphaproteobacteria</taxon>
        <taxon>Rhodobacterales</taxon>
        <taxon>Roseobacteraceae</taxon>
        <taxon>Tranquillimonas</taxon>
    </lineage>
</organism>
<dbReference type="GO" id="GO:0003677">
    <property type="term" value="F:DNA binding"/>
    <property type="evidence" value="ECO:0007669"/>
    <property type="project" value="UniProtKB-KW"/>
</dbReference>
<accession>A0A1I5PAT1</accession>
<dbReference type="EMBL" id="FOXA01000005">
    <property type="protein sequence ID" value="SFP31212.1"/>
    <property type="molecule type" value="Genomic_DNA"/>
</dbReference>
<name>A0A1I5PAT1_9RHOB</name>
<keyword evidence="4" id="KW-1185">Reference proteome</keyword>
<evidence type="ECO:0000256" key="2">
    <source>
        <dbReference type="SAM" id="MobiDB-lite"/>
    </source>
</evidence>
<gene>
    <name evidence="3" type="ORF">SAMN04488047_1057</name>
</gene>
<keyword evidence="3" id="KW-0238">DNA-binding</keyword>
<dbReference type="RefSeq" id="WP_093420087.1">
    <property type="nucleotide sequence ID" value="NZ_FOXA01000005.1"/>
</dbReference>
<feature type="coiled-coil region" evidence="1">
    <location>
        <begin position="112"/>
        <end position="167"/>
    </location>
</feature>
<dbReference type="AlphaFoldDB" id="A0A1I5PAT1"/>
<protein>
    <submittedName>
        <fullName evidence="3">Replication region DNA-binding N-term</fullName>
    </submittedName>
</protein>
<evidence type="ECO:0000256" key="1">
    <source>
        <dbReference type="SAM" id="Coils"/>
    </source>
</evidence>
<evidence type="ECO:0000313" key="3">
    <source>
        <dbReference type="EMBL" id="SFP31212.1"/>
    </source>
</evidence>
<reference evidence="3 4" key="1">
    <citation type="submission" date="2016-10" db="EMBL/GenBank/DDBJ databases">
        <authorList>
            <person name="de Groot N.N."/>
        </authorList>
    </citation>
    <scope>NUCLEOTIDE SEQUENCE [LARGE SCALE GENOMIC DNA]</scope>
    <source>
        <strain evidence="3 4">DSM 19547</strain>
    </source>
</reference>
<evidence type="ECO:0000313" key="4">
    <source>
        <dbReference type="Proteomes" id="UP000199356"/>
    </source>
</evidence>
<keyword evidence="1" id="KW-0175">Coiled coil</keyword>